<evidence type="ECO:0000259" key="2">
    <source>
        <dbReference type="Pfam" id="PF24086"/>
    </source>
</evidence>
<keyword evidence="1" id="KW-0732">Signal</keyword>
<dbReference type="RefSeq" id="XP_007295020.1">
    <property type="nucleotide sequence ID" value="XM_007294958.1"/>
</dbReference>
<dbReference type="OrthoDB" id="5385013at2759"/>
<dbReference type="Pfam" id="PF24086">
    <property type="entry name" value="DUF7371"/>
    <property type="match status" value="1"/>
</dbReference>
<evidence type="ECO:0000313" key="3">
    <source>
        <dbReference type="EMBL" id="EKD14920.1"/>
    </source>
</evidence>
<dbReference type="EMBL" id="JH921444">
    <property type="protein sequence ID" value="EKD14920.1"/>
    <property type="molecule type" value="Genomic_DNA"/>
</dbReference>
<reference evidence="3 4" key="1">
    <citation type="journal article" date="2012" name="BMC Genomics">
        <title>Sequencing the genome of Marssonina brunnea reveals fungus-poplar co-evolution.</title>
        <authorList>
            <person name="Zhu S."/>
            <person name="Cao Y.-Z."/>
            <person name="Jiang C."/>
            <person name="Tan B.-Y."/>
            <person name="Wang Z."/>
            <person name="Feng S."/>
            <person name="Zhang L."/>
            <person name="Su X.-H."/>
            <person name="Brejova B."/>
            <person name="Vinar T."/>
            <person name="Xu M."/>
            <person name="Wang M.-X."/>
            <person name="Zhang S.-G."/>
            <person name="Huang M.-R."/>
            <person name="Wu R."/>
            <person name="Zhou Y."/>
        </authorList>
    </citation>
    <scope>NUCLEOTIDE SEQUENCE [LARGE SCALE GENOMIC DNA]</scope>
    <source>
        <strain evidence="3 4">MB_m1</strain>
    </source>
</reference>
<dbReference type="Proteomes" id="UP000006753">
    <property type="component" value="Unassembled WGS sequence"/>
</dbReference>
<dbReference type="HOGENOM" id="CLU_446910_0_0_1"/>
<keyword evidence="4" id="KW-1185">Reference proteome</keyword>
<evidence type="ECO:0000256" key="1">
    <source>
        <dbReference type="SAM" id="SignalP"/>
    </source>
</evidence>
<proteinExistence type="predicted"/>
<gene>
    <name evidence="3" type="ORF">MBM_07131</name>
</gene>
<feature type="signal peptide" evidence="1">
    <location>
        <begin position="1"/>
        <end position="21"/>
    </location>
</feature>
<evidence type="ECO:0000313" key="4">
    <source>
        <dbReference type="Proteomes" id="UP000006753"/>
    </source>
</evidence>
<feature type="domain" description="DUF7371" evidence="2">
    <location>
        <begin position="476"/>
        <end position="678"/>
    </location>
</feature>
<dbReference type="OMA" id="WCNNWDG"/>
<protein>
    <recommendedName>
        <fullName evidence="2">DUF7371 domain-containing protein</fullName>
    </recommendedName>
</protein>
<dbReference type="AlphaFoldDB" id="K1WC07"/>
<organism evidence="3 4">
    <name type="scientific">Marssonina brunnea f. sp. multigermtubi (strain MB_m1)</name>
    <name type="common">Marssonina leaf spot fungus</name>
    <dbReference type="NCBI Taxonomy" id="1072389"/>
    <lineage>
        <taxon>Eukaryota</taxon>
        <taxon>Fungi</taxon>
        <taxon>Dikarya</taxon>
        <taxon>Ascomycota</taxon>
        <taxon>Pezizomycotina</taxon>
        <taxon>Leotiomycetes</taxon>
        <taxon>Helotiales</taxon>
        <taxon>Drepanopezizaceae</taxon>
        <taxon>Drepanopeziza</taxon>
    </lineage>
</organism>
<name>K1WC07_MARBU</name>
<sequence>MRPQNLSVLVGAVGLAALAAAAPALSSYDVCQPSITTVFVDVPQVTTITVRENETTAPQYTTITVREDQTSSPQYTTITIHEEETTTATVYHSVPSNVLTPTTTITRVYTILSTKTNYIETTSLSVAVAVSPLVSYETTVTQTAMVTVTEYGSTSTPTPTPTPPSSSILAFIVENGMTFWFGGRKPSSSYVVKTSVVTIVPVYTSVSEELTSTLTLQSTIYMTRTTLTRTLSLAKQTTGPYVQSIASSHTSSWGGWNVTSTAGGVAFPGATDPAKPSSPVSFITEETVDIYKTSSHSYKVTSYAAQGGFKPFSTSSTIWVPAYPTASSTPWTTAVVSGETVSWNVHGVTQTFTQTSPVAPFLNSTEIASQSTSAALGAINPTSGPTSMSSKWPISSPVSSAATCFTSSSFVNVTASTHMGVFPAGTETSFLTSLAPTTLSTMEPTAMSNQSSGTVSSSVMVSSPAPAMPTKCGLLGDFVLNFDDIPPLSVSNQSTDFQPEPVPNPYHKFDFSNGFTVVPPPVDPYLPVSKPLLLEFIPNFTVNASTPESGPNSAQGGFSGEIGNIDHGATGCFSFNFYGASLGCDSFGAACEFTFTGFKFDRLSRQTRSVVTQRVSVPACPSLKSLDCVLTPVSLDGLFKDLDSVGMNVTVQGRPKIWWMDDVRLGWFDNSCEKGVCRTHAPTRHHHAPTHS</sequence>
<dbReference type="InParanoid" id="K1WC07"/>
<dbReference type="eggNOG" id="ENOG502SRUH">
    <property type="taxonomic scope" value="Eukaryota"/>
</dbReference>
<accession>K1WC07</accession>
<dbReference type="KEGG" id="mbe:MBM_07131"/>
<feature type="chain" id="PRO_5003854699" description="DUF7371 domain-containing protein" evidence="1">
    <location>
        <begin position="22"/>
        <end position="692"/>
    </location>
</feature>
<dbReference type="InterPro" id="IPR055795">
    <property type="entry name" value="DUF7371"/>
</dbReference>
<dbReference type="GeneID" id="18763066"/>